<keyword evidence="1" id="KW-0479">Metal-binding</keyword>
<dbReference type="SUPFAM" id="SSF56300">
    <property type="entry name" value="Metallo-dependent phosphatases"/>
    <property type="match status" value="1"/>
</dbReference>
<evidence type="ECO:0000256" key="1">
    <source>
        <dbReference type="ARBA" id="ARBA00022723"/>
    </source>
</evidence>
<evidence type="ECO:0000256" key="4">
    <source>
        <dbReference type="ARBA" id="ARBA00025742"/>
    </source>
</evidence>
<evidence type="ECO:0000256" key="3">
    <source>
        <dbReference type="ARBA" id="ARBA00023004"/>
    </source>
</evidence>
<protein>
    <submittedName>
        <fullName evidence="7">Metallophosphoesterase</fullName>
    </submittedName>
</protein>
<dbReference type="PANTHER" id="PTHR42988:SF2">
    <property type="entry name" value="CYCLIC NUCLEOTIDE PHOSPHODIESTERASE CBUA0032-RELATED"/>
    <property type="match status" value="1"/>
</dbReference>
<name>A0ABT1PR66_9ACTN</name>
<keyword evidence="8" id="KW-1185">Reference proteome</keyword>
<evidence type="ECO:0000259" key="6">
    <source>
        <dbReference type="Pfam" id="PF00149"/>
    </source>
</evidence>
<sequence>MDCCSPSRRQALLWAGVAAAPLAFAAAEPGAAAAAMPKDALLVTDAEVVTVTDSSVVITWFTGSATQTDRYGAPAPVPADTELLLGEPGNPGSTRTVYHDTAPTAFHHAEVHGLDPGRTYAFTARSAGQDAQQSTLQFPGTGGSSDAPGVFTTLQPPPGRYLFTLALSNDLHMGEQTAGIITGNWPPAFQQDPGLPPYPEVMLEALLDDLRKPDRGAEVLLVAGDLTSEAKPGDVARVRQLLDGWGTLGTDYFVARGNHDRPHVGADYAACTPIPYATDHHDCWGDVFPYPRQTLSVHQVGGLRIVGLDTTTLDAAGGTLDDGQLADLAAELRRDKDRPTLLFGHHPVTYESAVTTAAGPAFDLDQTKARQLEALYHRTPGVFLHHSGHTHRNKRTFMEESQSVEFLEVAATKEYPGGCSLVRVFTGGYQVNFYKTRADLARQWSQRTRGEYYGIWPHYTLGTIADRNHTVVRDLSGLTALRPR</sequence>
<dbReference type="Pfam" id="PF00149">
    <property type="entry name" value="Metallophos"/>
    <property type="match status" value="1"/>
</dbReference>
<evidence type="ECO:0000256" key="5">
    <source>
        <dbReference type="SAM" id="SignalP"/>
    </source>
</evidence>
<dbReference type="InterPro" id="IPR004843">
    <property type="entry name" value="Calcineurin-like_PHP"/>
</dbReference>
<dbReference type="PROSITE" id="PS51318">
    <property type="entry name" value="TAT"/>
    <property type="match status" value="1"/>
</dbReference>
<keyword evidence="5" id="KW-0732">Signal</keyword>
<organism evidence="7 8">
    <name type="scientific">Streptomyces humicola</name>
    <dbReference type="NCBI Taxonomy" id="2953240"/>
    <lineage>
        <taxon>Bacteria</taxon>
        <taxon>Bacillati</taxon>
        <taxon>Actinomycetota</taxon>
        <taxon>Actinomycetes</taxon>
        <taxon>Kitasatosporales</taxon>
        <taxon>Streptomycetaceae</taxon>
        <taxon>Streptomyces</taxon>
    </lineage>
</organism>
<evidence type="ECO:0000313" key="7">
    <source>
        <dbReference type="EMBL" id="MCQ4079628.1"/>
    </source>
</evidence>
<accession>A0ABT1PR66</accession>
<dbReference type="Gene3D" id="3.60.21.10">
    <property type="match status" value="1"/>
</dbReference>
<feature type="domain" description="Calcineurin-like phosphoesterase" evidence="6">
    <location>
        <begin position="202"/>
        <end position="392"/>
    </location>
</feature>
<dbReference type="RefSeq" id="WP_255918467.1">
    <property type="nucleotide sequence ID" value="NZ_JANFNG010000001.1"/>
</dbReference>
<dbReference type="EMBL" id="JANFNG010000001">
    <property type="protein sequence ID" value="MCQ4079628.1"/>
    <property type="molecule type" value="Genomic_DNA"/>
</dbReference>
<feature type="signal peptide" evidence="5">
    <location>
        <begin position="1"/>
        <end position="25"/>
    </location>
</feature>
<dbReference type="Proteomes" id="UP001057702">
    <property type="component" value="Unassembled WGS sequence"/>
</dbReference>
<dbReference type="InterPro" id="IPR029052">
    <property type="entry name" value="Metallo-depent_PP-like"/>
</dbReference>
<reference evidence="7" key="1">
    <citation type="submission" date="2022-06" db="EMBL/GenBank/DDBJ databases">
        <title>Draft genome sequence of Streptomyces sp. RB6PN25 isolated from peat swamp forest in Thailand.</title>
        <authorList>
            <person name="Duangmal K."/>
            <person name="Klaysubun C."/>
        </authorList>
    </citation>
    <scope>NUCLEOTIDE SEQUENCE</scope>
    <source>
        <strain evidence="7">RB6PN25</strain>
    </source>
</reference>
<comment type="similarity">
    <text evidence="4">Belongs to the cyclic nucleotide phosphodiesterase class-III family.</text>
</comment>
<evidence type="ECO:0000313" key="8">
    <source>
        <dbReference type="Proteomes" id="UP001057702"/>
    </source>
</evidence>
<keyword evidence="3" id="KW-0408">Iron</keyword>
<gene>
    <name evidence="7" type="ORF">NGB36_03190</name>
</gene>
<comment type="caution">
    <text evidence="7">The sequence shown here is derived from an EMBL/GenBank/DDBJ whole genome shotgun (WGS) entry which is preliminary data.</text>
</comment>
<keyword evidence="2" id="KW-0378">Hydrolase</keyword>
<evidence type="ECO:0000256" key="2">
    <source>
        <dbReference type="ARBA" id="ARBA00022801"/>
    </source>
</evidence>
<dbReference type="InterPro" id="IPR006311">
    <property type="entry name" value="TAT_signal"/>
</dbReference>
<dbReference type="PANTHER" id="PTHR42988">
    <property type="entry name" value="PHOSPHOHYDROLASE"/>
    <property type="match status" value="1"/>
</dbReference>
<proteinExistence type="inferred from homology"/>
<dbReference type="InterPro" id="IPR050884">
    <property type="entry name" value="CNP_phosphodiesterase-III"/>
</dbReference>
<feature type="chain" id="PRO_5047254289" evidence="5">
    <location>
        <begin position="26"/>
        <end position="484"/>
    </location>
</feature>